<dbReference type="RefSeq" id="XP_047839941.1">
    <property type="nucleotide sequence ID" value="XM_047983969.1"/>
</dbReference>
<dbReference type="Proteomes" id="UP000829364">
    <property type="component" value="Chromosome 2"/>
</dbReference>
<proteinExistence type="predicted"/>
<evidence type="ECO:0000313" key="3">
    <source>
        <dbReference type="Proteomes" id="UP000829364"/>
    </source>
</evidence>
<organism evidence="2 3">
    <name type="scientific">Purpureocillium takamizusanense</name>
    <dbReference type="NCBI Taxonomy" id="2060973"/>
    <lineage>
        <taxon>Eukaryota</taxon>
        <taxon>Fungi</taxon>
        <taxon>Dikarya</taxon>
        <taxon>Ascomycota</taxon>
        <taxon>Pezizomycotina</taxon>
        <taxon>Sordariomycetes</taxon>
        <taxon>Hypocreomycetidae</taxon>
        <taxon>Hypocreales</taxon>
        <taxon>Ophiocordycipitaceae</taxon>
        <taxon>Purpureocillium</taxon>
    </lineage>
</organism>
<dbReference type="InterPro" id="IPR012338">
    <property type="entry name" value="Beta-lactam/transpept-like"/>
</dbReference>
<dbReference type="Gene3D" id="3.40.710.10">
    <property type="entry name" value="DD-peptidase/beta-lactamase superfamily"/>
    <property type="match status" value="1"/>
</dbReference>
<sequence>MKFSEKATQELQAVMHDAVSRPEGIPGATVVVVGTDGTELFAKSAGKRGVSGTEDMALEHIFWIASCTKLLTGIACLQQVERGSLKLDDSDQLESFCPELKDFKVFNKNGGLEPKRKGITLRMLLTHTAGFGYPFFNEKLRDWCISEGAQMSAASLSDMNAPLLFQPGEGWEYGINIDWAGIALERATGTKLNDYIQTHICQPLGLENVTMFPTSEMKEKLAYMHQRSHDGTYLARDHFYEQPLKAQTKEQQDAIFHSGGAGMFAKPQEFCRVLSVLLNGGICPKTGAQILRKASVDDMFRNSVPQFPQFGRQGIPAAIPELTHPVPDLYPTEGNSPQGFGLTIMLTGGATGRSDSTGWWAGLPNLFWWVDREKGVAGMICTQILPFADPDVLSLWGRVEAGVYKALAAAEEQGFWNETGFVQRLAKDYDGRGT</sequence>
<evidence type="ECO:0000259" key="1">
    <source>
        <dbReference type="Pfam" id="PF00144"/>
    </source>
</evidence>
<evidence type="ECO:0000313" key="2">
    <source>
        <dbReference type="EMBL" id="UNI16460.1"/>
    </source>
</evidence>
<name>A0A9Q8V7W6_9HYPO</name>
<dbReference type="SUPFAM" id="SSF56601">
    <property type="entry name" value="beta-lactamase/transpeptidase-like"/>
    <property type="match status" value="1"/>
</dbReference>
<keyword evidence="3" id="KW-1185">Reference proteome</keyword>
<accession>A0A9Q8V7W6</accession>
<dbReference type="PANTHER" id="PTHR43283">
    <property type="entry name" value="BETA-LACTAMASE-RELATED"/>
    <property type="match status" value="1"/>
</dbReference>
<protein>
    <recommendedName>
        <fullName evidence="1">Beta-lactamase-related domain-containing protein</fullName>
    </recommendedName>
</protein>
<dbReference type="AlphaFoldDB" id="A0A9Q8V7W6"/>
<reference evidence="2" key="1">
    <citation type="submission" date="2021-11" db="EMBL/GenBank/DDBJ databases">
        <title>Purpureocillium_takamizusanense_genome.</title>
        <authorList>
            <person name="Nguyen N.-H."/>
        </authorList>
    </citation>
    <scope>NUCLEOTIDE SEQUENCE</scope>
    <source>
        <strain evidence="2">PT3</strain>
    </source>
</reference>
<dbReference type="Pfam" id="PF00144">
    <property type="entry name" value="Beta-lactamase"/>
    <property type="match status" value="1"/>
</dbReference>
<dbReference type="InterPro" id="IPR050789">
    <property type="entry name" value="Diverse_Enzym_Activities"/>
</dbReference>
<feature type="domain" description="Beta-lactamase-related" evidence="1">
    <location>
        <begin position="24"/>
        <end position="388"/>
    </location>
</feature>
<dbReference type="EMBL" id="CP086355">
    <property type="protein sequence ID" value="UNI16460.1"/>
    <property type="molecule type" value="Genomic_DNA"/>
</dbReference>
<dbReference type="InterPro" id="IPR001466">
    <property type="entry name" value="Beta-lactam-related"/>
</dbReference>
<dbReference type="KEGG" id="ptkz:JDV02_002892"/>
<dbReference type="PANTHER" id="PTHR43283:SF3">
    <property type="entry name" value="BETA-LACTAMASE FAMILY PROTEIN (AFU_ORTHOLOGUE AFUA_5G07500)"/>
    <property type="match status" value="1"/>
</dbReference>
<gene>
    <name evidence="2" type="ORF">JDV02_002892</name>
</gene>
<dbReference type="OrthoDB" id="428260at2759"/>
<dbReference type="GeneID" id="72064852"/>